<sequence>MPAKKRTKATATPAPEAGPRRRSQRVSSTGKKSSYFAVAEDSGADDSDEPPRKRQAASAKIASRRKSKNVEEESDDFYHIDDDDDDPDDAEVGNGDDDDDDDGQDGSSRGAEAHVPKKRGRPPKQQQQAKPKVSKQASKAANAKKAKKQPDSDRDADDDESDDDDEEESRVTFIPLPPLRDTDGVEYEDTRLHKNTLLFLRDLKANNKRSWLKMRDPEYRRSLKDWESFVETLTERITEADETIPELPLKDVIFRIYRDIRFSKDPTPYKPHYSAAWSRTGRKGPYACYYVHAEPGSCFVGGGLWHPDGEALARLRASIDERPHRLRRVLARPAFRRTFLPAAAADEASVLAAFAAANQENALKTKPKGFHPDHRDIELLKLRNYTVGKKIDDSVLTSEDAQDQIMEIISSMVEFEWKYLPGWAEQVTFLNSVVRPDPNLDSDSDGGEDGEEEGEEEEGESTEEG</sequence>
<reference evidence="2 3" key="1">
    <citation type="submission" date="2024-02" db="EMBL/GenBank/DDBJ databases">
        <title>De novo assembly and annotation of 12 fungi associated with fruit tree decline syndrome in Ontario, Canada.</title>
        <authorList>
            <person name="Sulman M."/>
            <person name="Ellouze W."/>
            <person name="Ilyukhin E."/>
        </authorList>
    </citation>
    <scope>NUCLEOTIDE SEQUENCE [LARGE SCALE GENOMIC DNA]</scope>
    <source>
        <strain evidence="2 3">M11/M66-122</strain>
    </source>
</reference>
<feature type="region of interest" description="Disordered" evidence="1">
    <location>
        <begin position="1"/>
        <end position="183"/>
    </location>
</feature>
<evidence type="ECO:0000313" key="3">
    <source>
        <dbReference type="Proteomes" id="UP001320420"/>
    </source>
</evidence>
<dbReference type="EMBL" id="JAKJXP020000027">
    <property type="protein sequence ID" value="KAK7753636.1"/>
    <property type="molecule type" value="Genomic_DNA"/>
</dbReference>
<name>A0AAN9YQK4_9PEZI</name>
<accession>A0AAN9YQK4</accession>
<evidence type="ECO:0000256" key="1">
    <source>
        <dbReference type="SAM" id="MobiDB-lite"/>
    </source>
</evidence>
<organism evidence="2 3">
    <name type="scientific">Diatrype stigma</name>
    <dbReference type="NCBI Taxonomy" id="117547"/>
    <lineage>
        <taxon>Eukaryota</taxon>
        <taxon>Fungi</taxon>
        <taxon>Dikarya</taxon>
        <taxon>Ascomycota</taxon>
        <taxon>Pezizomycotina</taxon>
        <taxon>Sordariomycetes</taxon>
        <taxon>Xylariomycetidae</taxon>
        <taxon>Xylariales</taxon>
        <taxon>Diatrypaceae</taxon>
        <taxon>Diatrype</taxon>
    </lineage>
</organism>
<dbReference type="InterPro" id="IPR012808">
    <property type="entry name" value="CHP02453"/>
</dbReference>
<feature type="compositionally biased region" description="Low complexity" evidence="1">
    <location>
        <begin position="123"/>
        <end position="141"/>
    </location>
</feature>
<keyword evidence="3" id="KW-1185">Reference proteome</keyword>
<evidence type="ECO:0000313" key="2">
    <source>
        <dbReference type="EMBL" id="KAK7753636.1"/>
    </source>
</evidence>
<feature type="compositionally biased region" description="Basic and acidic residues" evidence="1">
    <location>
        <begin position="68"/>
        <end position="80"/>
    </location>
</feature>
<feature type="compositionally biased region" description="Acidic residues" evidence="1">
    <location>
        <begin position="81"/>
        <end position="104"/>
    </location>
</feature>
<feature type="region of interest" description="Disordered" evidence="1">
    <location>
        <begin position="434"/>
        <end position="465"/>
    </location>
</feature>
<gene>
    <name evidence="2" type="ORF">SLS62_004494</name>
</gene>
<feature type="compositionally biased region" description="Acidic residues" evidence="1">
    <location>
        <begin position="440"/>
        <end position="465"/>
    </location>
</feature>
<dbReference type="AlphaFoldDB" id="A0AAN9YQK4"/>
<dbReference type="PANTHER" id="PTHR36452">
    <property type="entry name" value="CHROMOSOME 12, WHOLE GENOME SHOTGUN SEQUENCE"/>
    <property type="match status" value="1"/>
</dbReference>
<dbReference type="PANTHER" id="PTHR36452:SF1">
    <property type="entry name" value="DUF2461 DOMAIN-CONTAINING PROTEIN"/>
    <property type="match status" value="1"/>
</dbReference>
<dbReference type="Proteomes" id="UP001320420">
    <property type="component" value="Unassembled WGS sequence"/>
</dbReference>
<comment type="caution">
    <text evidence="2">The sequence shown here is derived from an EMBL/GenBank/DDBJ whole genome shotgun (WGS) entry which is preliminary data.</text>
</comment>
<dbReference type="NCBIfam" id="TIGR02453">
    <property type="entry name" value="TIGR02453 family protein"/>
    <property type="match status" value="1"/>
</dbReference>
<proteinExistence type="predicted"/>
<feature type="compositionally biased region" description="Acidic residues" evidence="1">
    <location>
        <begin position="154"/>
        <end position="168"/>
    </location>
</feature>
<protein>
    <submittedName>
        <fullName evidence="2">Uncharacterized protein</fullName>
    </submittedName>
</protein>
<dbReference type="Pfam" id="PF09365">
    <property type="entry name" value="DUF2461"/>
    <property type="match status" value="1"/>
</dbReference>